<reference evidence="1 2" key="1">
    <citation type="submission" date="2017-08" db="EMBL/GenBank/DDBJ databases">
        <authorList>
            <person name="de Groot N.N."/>
        </authorList>
    </citation>
    <scope>NUCLEOTIDE SEQUENCE [LARGE SCALE GENOMIC DNA]</scope>
    <source>
        <strain evidence="1 2">HM2</strain>
    </source>
</reference>
<gene>
    <name evidence="1" type="ORF">SAMN05661053_2750</name>
</gene>
<proteinExistence type="predicted"/>
<protein>
    <submittedName>
        <fullName evidence="1">Uncharacterized protein</fullName>
    </submittedName>
</protein>
<dbReference type="RefSeq" id="WP_088660516.1">
    <property type="nucleotide sequence ID" value="NZ_UHJL01000005.1"/>
</dbReference>
<evidence type="ECO:0000313" key="1">
    <source>
        <dbReference type="EMBL" id="SUQ25947.1"/>
    </source>
</evidence>
<dbReference type="AlphaFoldDB" id="A0A380S7V0"/>
<sequence>MENVIVKMDVRGFIRFPEEAVKALKLDKLATQTKTEDGRTVDVGPYVDVEVDPVGKRVAITPIKTPKSTSFRFINGIIGSKSKFLYFKGAFNAIGLPVATGAYTLVKEGNKYVFTAKGAKKKGEWTTLACRNAVGNKTMLSIDTRGTIIFDHNTKNALNTKENKTMVAEYDAAKKTFKLTFSKNKGFINVRTIASHANASFMGTLSSHGIALPLKSFRTESQVDKNVLTFSVAALVAQQKAAKKK</sequence>
<dbReference type="Proteomes" id="UP000255423">
    <property type="component" value="Unassembled WGS sequence"/>
</dbReference>
<organism evidence="1 2">
    <name type="scientific">Fibrobacter succinogenes</name>
    <name type="common">Bacteroides succinogenes</name>
    <dbReference type="NCBI Taxonomy" id="833"/>
    <lineage>
        <taxon>Bacteria</taxon>
        <taxon>Pseudomonadati</taxon>
        <taxon>Fibrobacterota</taxon>
        <taxon>Fibrobacteria</taxon>
        <taxon>Fibrobacterales</taxon>
        <taxon>Fibrobacteraceae</taxon>
        <taxon>Fibrobacter</taxon>
    </lineage>
</organism>
<evidence type="ECO:0000313" key="2">
    <source>
        <dbReference type="Proteomes" id="UP000255423"/>
    </source>
</evidence>
<dbReference type="EMBL" id="UHJL01000005">
    <property type="protein sequence ID" value="SUQ25947.1"/>
    <property type="molecule type" value="Genomic_DNA"/>
</dbReference>
<accession>A0A380S7V0</accession>
<name>A0A380S7V0_FIBSU</name>